<evidence type="ECO:0000313" key="2">
    <source>
        <dbReference type="EMBL" id="TPP61279.1"/>
    </source>
</evidence>
<dbReference type="EMBL" id="SUNJ01008382">
    <property type="protein sequence ID" value="TPP61279.1"/>
    <property type="molecule type" value="Genomic_DNA"/>
</dbReference>
<evidence type="ECO:0000256" key="1">
    <source>
        <dbReference type="SAM" id="Phobius"/>
    </source>
</evidence>
<organism evidence="2 3">
    <name type="scientific">Fasciola gigantica</name>
    <name type="common">Giant liver fluke</name>
    <dbReference type="NCBI Taxonomy" id="46835"/>
    <lineage>
        <taxon>Eukaryota</taxon>
        <taxon>Metazoa</taxon>
        <taxon>Spiralia</taxon>
        <taxon>Lophotrochozoa</taxon>
        <taxon>Platyhelminthes</taxon>
        <taxon>Trematoda</taxon>
        <taxon>Digenea</taxon>
        <taxon>Plagiorchiida</taxon>
        <taxon>Echinostomata</taxon>
        <taxon>Echinostomatoidea</taxon>
        <taxon>Fasciolidae</taxon>
        <taxon>Fasciola</taxon>
    </lineage>
</organism>
<keyword evidence="1" id="KW-0472">Membrane</keyword>
<reference evidence="2 3" key="1">
    <citation type="submission" date="2019-04" db="EMBL/GenBank/DDBJ databases">
        <title>Annotation for the trematode Fasciola gigantica.</title>
        <authorList>
            <person name="Choi Y.-J."/>
        </authorList>
    </citation>
    <scope>NUCLEOTIDE SEQUENCE [LARGE SCALE GENOMIC DNA]</scope>
    <source>
        <strain evidence="2">Uganda_cow_1</strain>
    </source>
</reference>
<keyword evidence="1" id="KW-0812">Transmembrane</keyword>
<dbReference type="AlphaFoldDB" id="A0A504YLU0"/>
<evidence type="ECO:0000313" key="3">
    <source>
        <dbReference type="Proteomes" id="UP000316759"/>
    </source>
</evidence>
<proteinExistence type="predicted"/>
<comment type="caution">
    <text evidence="2">The sequence shown here is derived from an EMBL/GenBank/DDBJ whole genome shotgun (WGS) entry which is preliminary data.</text>
</comment>
<protein>
    <submittedName>
        <fullName evidence="2">Uncharacterized protein</fullName>
    </submittedName>
</protein>
<gene>
    <name evidence="2" type="ORF">FGIG_03367</name>
</gene>
<dbReference type="Proteomes" id="UP000316759">
    <property type="component" value="Unassembled WGS sequence"/>
</dbReference>
<keyword evidence="3" id="KW-1185">Reference proteome</keyword>
<keyword evidence="1" id="KW-1133">Transmembrane helix</keyword>
<feature type="transmembrane region" description="Helical" evidence="1">
    <location>
        <begin position="132"/>
        <end position="157"/>
    </location>
</feature>
<accession>A0A504YLU0</accession>
<sequence>MGRSNSFRFDHSSNFVALPTAPVQLERRLDLIHVIRNFRFEQLAFLHDCQFKKSPFCPAFMPQLETSQGVILALSNRLADPMSDNLRLFCGFGRGGRSFLNPNFEFQNSGEVPGPFLVCLLGGTPKKLGDPAYYFLFFLFFGFLVWFFFGSGFFPFFPKKKRFIWIFQASIKKYTGDAT</sequence>
<name>A0A504YLU0_FASGI</name>